<name>A0A542E5T4_9MICO</name>
<sequence length="190" mass="20839">MSRPPLSDLVGGLTQRDRTDPYRWIHDATDQHRAQHGCWAYPYQDGSILGALRDALRPIRVLELGTALGYTACWWAAGGARVDTLEADPVHVQLARDMIAQAAPWGVVTVRQGEFADLMPELDSTYDLAFFDGYAPPPDLLPTIATRLAPDGTLVATNLDLFGGGFRADLSINPAWHAAFVEDLAVARRR</sequence>
<dbReference type="Gene3D" id="3.40.50.150">
    <property type="entry name" value="Vaccinia Virus protein VP39"/>
    <property type="match status" value="1"/>
</dbReference>
<dbReference type="OrthoDB" id="9799672at2"/>
<dbReference type="Proteomes" id="UP000317893">
    <property type="component" value="Unassembled WGS sequence"/>
</dbReference>
<dbReference type="SUPFAM" id="SSF53335">
    <property type="entry name" value="S-adenosyl-L-methionine-dependent methyltransferases"/>
    <property type="match status" value="1"/>
</dbReference>
<keyword evidence="1" id="KW-0489">Methyltransferase</keyword>
<dbReference type="PANTHER" id="PTHR43167">
    <property type="entry name" value="PUTATIVE (AFU_ORTHOLOGUE AFUA_6G01830)-RELATED"/>
    <property type="match status" value="1"/>
</dbReference>
<dbReference type="PANTHER" id="PTHR43167:SF1">
    <property type="entry name" value="PUTATIVE (AFU_ORTHOLOGUE AFUA_6G01830)-RELATED"/>
    <property type="match status" value="1"/>
</dbReference>
<dbReference type="CDD" id="cd02440">
    <property type="entry name" value="AdoMet_MTases"/>
    <property type="match status" value="1"/>
</dbReference>
<dbReference type="GO" id="GO:0032259">
    <property type="term" value="P:methylation"/>
    <property type="evidence" value="ECO:0007669"/>
    <property type="project" value="UniProtKB-KW"/>
</dbReference>
<dbReference type="InterPro" id="IPR029063">
    <property type="entry name" value="SAM-dependent_MTases_sf"/>
</dbReference>
<evidence type="ECO:0000313" key="2">
    <source>
        <dbReference type="Proteomes" id="UP000317893"/>
    </source>
</evidence>
<organism evidence="1 2">
    <name type="scientific">Lapillicoccus jejuensis</name>
    <dbReference type="NCBI Taxonomy" id="402171"/>
    <lineage>
        <taxon>Bacteria</taxon>
        <taxon>Bacillati</taxon>
        <taxon>Actinomycetota</taxon>
        <taxon>Actinomycetes</taxon>
        <taxon>Micrococcales</taxon>
        <taxon>Intrasporangiaceae</taxon>
        <taxon>Lapillicoccus</taxon>
    </lineage>
</organism>
<dbReference type="RefSeq" id="WP_141849888.1">
    <property type="nucleotide sequence ID" value="NZ_BAAAPR010000020.1"/>
</dbReference>
<accession>A0A542E5T4</accession>
<dbReference type="Pfam" id="PF13578">
    <property type="entry name" value="Methyltransf_24"/>
    <property type="match status" value="1"/>
</dbReference>
<keyword evidence="1" id="KW-0808">Transferase</keyword>
<protein>
    <submittedName>
        <fullName evidence="1">Methyltransferase family protein</fullName>
    </submittedName>
</protein>
<gene>
    <name evidence="1" type="ORF">FB458_3834</name>
</gene>
<dbReference type="GO" id="GO:0008168">
    <property type="term" value="F:methyltransferase activity"/>
    <property type="evidence" value="ECO:0007669"/>
    <property type="project" value="UniProtKB-KW"/>
</dbReference>
<dbReference type="AlphaFoldDB" id="A0A542E5T4"/>
<evidence type="ECO:0000313" key="1">
    <source>
        <dbReference type="EMBL" id="TQJ10700.1"/>
    </source>
</evidence>
<keyword evidence="2" id="KW-1185">Reference proteome</keyword>
<reference evidence="1 2" key="1">
    <citation type="submission" date="2019-06" db="EMBL/GenBank/DDBJ databases">
        <title>Sequencing the genomes of 1000 actinobacteria strains.</title>
        <authorList>
            <person name="Klenk H.-P."/>
        </authorList>
    </citation>
    <scope>NUCLEOTIDE SEQUENCE [LARGE SCALE GENOMIC DNA]</scope>
    <source>
        <strain evidence="1 2">DSM 18607</strain>
    </source>
</reference>
<proteinExistence type="predicted"/>
<dbReference type="EMBL" id="VFMN01000001">
    <property type="protein sequence ID" value="TQJ10700.1"/>
    <property type="molecule type" value="Genomic_DNA"/>
</dbReference>
<comment type="caution">
    <text evidence="1">The sequence shown here is derived from an EMBL/GenBank/DDBJ whole genome shotgun (WGS) entry which is preliminary data.</text>
</comment>